<dbReference type="RefSeq" id="WP_133262416.1">
    <property type="nucleotide sequence ID" value="NZ_SJCY01000005.1"/>
</dbReference>
<dbReference type="OrthoDB" id="2555274at2"/>
<dbReference type="SUPFAM" id="SSF51658">
    <property type="entry name" value="Xylose isomerase-like"/>
    <property type="match status" value="1"/>
</dbReference>
<protein>
    <submittedName>
        <fullName evidence="1">Sugar phosphate isomerase/epimerase</fullName>
    </submittedName>
</protein>
<dbReference type="Proteomes" id="UP000295668">
    <property type="component" value="Unassembled WGS sequence"/>
</dbReference>
<dbReference type="InterPro" id="IPR036237">
    <property type="entry name" value="Xyl_isomerase-like_sf"/>
</dbReference>
<evidence type="ECO:0000313" key="1">
    <source>
        <dbReference type="EMBL" id="TDG36170.1"/>
    </source>
</evidence>
<proteinExistence type="predicted"/>
<comment type="caution">
    <text evidence="1">The sequence shown here is derived from an EMBL/GenBank/DDBJ whole genome shotgun (WGS) entry which is preliminary data.</text>
</comment>
<keyword evidence="2" id="KW-1185">Reference proteome</keyword>
<keyword evidence="1" id="KW-0413">Isomerase</keyword>
<dbReference type="Gene3D" id="3.20.20.150">
    <property type="entry name" value="Divalent-metal-dependent TIM barrel enzymes"/>
    <property type="match status" value="1"/>
</dbReference>
<evidence type="ECO:0000313" key="2">
    <source>
        <dbReference type="Proteomes" id="UP000295668"/>
    </source>
</evidence>
<gene>
    <name evidence="1" type="ORF">EZJ43_09190</name>
</gene>
<dbReference type="AlphaFoldDB" id="A0A4R5MKH8"/>
<dbReference type="EMBL" id="SJCY01000005">
    <property type="protein sequence ID" value="TDG36170.1"/>
    <property type="molecule type" value="Genomic_DNA"/>
</dbReference>
<sequence length="279" mass="32644">MPKVKFYCPRWGAEDLDWDVFLEKVISSGYDGVEVYPLLTPEEKPAMLQALEETSLDFSLLHTVQNEGKDFAKYCEALERNLNELITYQTETIKPKFITSQTGREYFTKDQMEICFAICDRISAESGIQIFHELHRNKWSYAAHVVKSYLEDERFDEVKLTLDFSHWVCVSESYLEDQQEAIDLAIKRAVHIHARVGHIEGPQVTDPRTLENKEALNFHLLWWDKWMEHLKSSGIKECSITPEFGSYPYMAHQIGTTTPIASQWEINCWMKDLLKERYC</sequence>
<reference evidence="1 2" key="1">
    <citation type="submission" date="2019-02" db="EMBL/GenBank/DDBJ databases">
        <title>Pedobacter sp. nov., a novel speices isolated from soil of pinguins habitat in Antarcitica.</title>
        <authorList>
            <person name="He R.-H."/>
        </authorList>
    </citation>
    <scope>NUCLEOTIDE SEQUENCE [LARGE SCALE GENOMIC DNA]</scope>
    <source>
        <strain evidence="1 2">E01020</strain>
    </source>
</reference>
<accession>A0A4R5MKH8</accession>
<organism evidence="1 2">
    <name type="scientific">Pedobacter changchengzhani</name>
    <dbReference type="NCBI Taxonomy" id="2529274"/>
    <lineage>
        <taxon>Bacteria</taxon>
        <taxon>Pseudomonadati</taxon>
        <taxon>Bacteroidota</taxon>
        <taxon>Sphingobacteriia</taxon>
        <taxon>Sphingobacteriales</taxon>
        <taxon>Sphingobacteriaceae</taxon>
        <taxon>Pedobacter</taxon>
    </lineage>
</organism>
<name>A0A4R5MKH8_9SPHI</name>
<dbReference type="GO" id="GO:0016853">
    <property type="term" value="F:isomerase activity"/>
    <property type="evidence" value="ECO:0007669"/>
    <property type="project" value="UniProtKB-KW"/>
</dbReference>